<keyword evidence="4 7" id="KW-0808">Transferase</keyword>
<comment type="caution">
    <text evidence="9">The sequence shown here is derived from an EMBL/GenBank/DDBJ whole genome shotgun (WGS) entry which is preliminary data.</text>
</comment>
<dbReference type="GO" id="GO:0003983">
    <property type="term" value="F:UTP:glucose-1-phosphate uridylyltransferase activity"/>
    <property type="evidence" value="ECO:0007669"/>
    <property type="project" value="UniProtKB-EC"/>
</dbReference>
<evidence type="ECO:0000256" key="5">
    <source>
        <dbReference type="ARBA" id="ARBA00022695"/>
    </source>
</evidence>
<dbReference type="SUPFAM" id="SSF53448">
    <property type="entry name" value="Nucleotide-diphospho-sugar transferases"/>
    <property type="match status" value="1"/>
</dbReference>
<evidence type="ECO:0000313" key="9">
    <source>
        <dbReference type="EMBL" id="MBN9413498.1"/>
    </source>
</evidence>
<gene>
    <name evidence="9" type="primary">galU</name>
    <name evidence="9" type="ORF">J0H12_06220</name>
</gene>
<dbReference type="PANTHER" id="PTHR43197">
    <property type="entry name" value="UTP--GLUCOSE-1-PHOSPHATE URIDYLYLTRANSFERASE"/>
    <property type="match status" value="1"/>
</dbReference>
<feature type="domain" description="Nucleotidyl transferase" evidence="8">
    <location>
        <begin position="20"/>
        <end position="272"/>
    </location>
</feature>
<dbReference type="AlphaFoldDB" id="A0A8J7PMU7"/>
<name>A0A8J7PMU7_9PROT</name>
<evidence type="ECO:0000256" key="6">
    <source>
        <dbReference type="ARBA" id="ARBA00048128"/>
    </source>
</evidence>
<sequence length="302" mass="33875">MKITQDNILTTKVRKAVFPVGGLGTRFLPVTKAMPKEMLPVVDKPLIQYAVEEAAAAGIEEFIFVTGRGKTAIEDHFDHSFELEHTLRQRGKEEEYQSLNSLIKLPGSISYIRQQEPLGLGHAVWCARHLIGNEPFAILLADDFIYAHTPCLKQMIDAYEGGVMVAVMDVEPSHVNRYGIIDIQEEHQRQVKVKAVIEKPSPDQAPSHLAIIGRYILDSEVFQHLEKQERGAGGEIQLTDALSPMIQKMPFNGYRFEGTRYDCGSRGGLLAASITVALDREDLRDEVLNELFRVMPHNINLT</sequence>
<comment type="similarity">
    <text evidence="1 7">Belongs to the UDPGP type 2 family.</text>
</comment>
<reference evidence="9" key="1">
    <citation type="submission" date="2021-02" db="EMBL/GenBank/DDBJ databases">
        <title>Thiocyanate and organic carbon inputs drive convergent selection for specific autotrophic Afipia and Thiobacillus strains within complex microbiomes.</title>
        <authorList>
            <person name="Huddy R.J."/>
            <person name="Sachdeva R."/>
            <person name="Kadzinga F."/>
            <person name="Kantor R.S."/>
            <person name="Harrison S.T.L."/>
            <person name="Banfield J.F."/>
        </authorList>
    </citation>
    <scope>NUCLEOTIDE SEQUENCE</scope>
    <source>
        <strain evidence="9">SCN18_10_11_15_R4_P_38_20</strain>
    </source>
</reference>
<dbReference type="PANTHER" id="PTHR43197:SF1">
    <property type="entry name" value="UTP--GLUCOSE-1-PHOSPHATE URIDYLYLTRANSFERASE"/>
    <property type="match status" value="1"/>
</dbReference>
<evidence type="ECO:0000256" key="2">
    <source>
        <dbReference type="ARBA" id="ARBA00012415"/>
    </source>
</evidence>
<evidence type="ECO:0000313" key="10">
    <source>
        <dbReference type="Proteomes" id="UP000664414"/>
    </source>
</evidence>
<evidence type="ECO:0000256" key="3">
    <source>
        <dbReference type="ARBA" id="ARBA00019048"/>
    </source>
</evidence>
<dbReference type="NCBIfam" id="TIGR01099">
    <property type="entry name" value="galU"/>
    <property type="match status" value="1"/>
</dbReference>
<organism evidence="9 10">
    <name type="scientific">Candidatus Paracaedimonas acanthamoebae</name>
    <dbReference type="NCBI Taxonomy" id="244581"/>
    <lineage>
        <taxon>Bacteria</taxon>
        <taxon>Pseudomonadati</taxon>
        <taxon>Pseudomonadota</taxon>
        <taxon>Alphaproteobacteria</taxon>
        <taxon>Holosporales</taxon>
        <taxon>Caedimonadaceae</taxon>
        <taxon>Candidatus Paracaedimonas</taxon>
    </lineage>
</organism>
<dbReference type="Pfam" id="PF00483">
    <property type="entry name" value="NTP_transferase"/>
    <property type="match status" value="1"/>
</dbReference>
<evidence type="ECO:0000256" key="4">
    <source>
        <dbReference type="ARBA" id="ARBA00022679"/>
    </source>
</evidence>
<dbReference type="GO" id="GO:0006011">
    <property type="term" value="P:UDP-alpha-D-glucose metabolic process"/>
    <property type="evidence" value="ECO:0007669"/>
    <property type="project" value="InterPro"/>
</dbReference>
<dbReference type="EMBL" id="JAFKGL010000025">
    <property type="protein sequence ID" value="MBN9413498.1"/>
    <property type="molecule type" value="Genomic_DNA"/>
</dbReference>
<dbReference type="Proteomes" id="UP000664414">
    <property type="component" value="Unassembled WGS sequence"/>
</dbReference>
<dbReference type="InterPro" id="IPR005771">
    <property type="entry name" value="GalU_uridylyltTrfase_bac/arc"/>
</dbReference>
<dbReference type="CDD" id="cd02541">
    <property type="entry name" value="UGPase_prokaryotic"/>
    <property type="match status" value="1"/>
</dbReference>
<dbReference type="InterPro" id="IPR029044">
    <property type="entry name" value="Nucleotide-diphossugar_trans"/>
</dbReference>
<keyword evidence="5 7" id="KW-0548">Nucleotidyltransferase</keyword>
<evidence type="ECO:0000256" key="7">
    <source>
        <dbReference type="RuleBase" id="RU361259"/>
    </source>
</evidence>
<dbReference type="InterPro" id="IPR005835">
    <property type="entry name" value="NTP_transferase_dom"/>
</dbReference>
<dbReference type="Gene3D" id="3.90.550.10">
    <property type="entry name" value="Spore Coat Polysaccharide Biosynthesis Protein SpsA, Chain A"/>
    <property type="match status" value="1"/>
</dbReference>
<comment type="catalytic activity">
    <reaction evidence="6 7">
        <text>alpha-D-glucose 1-phosphate + UTP + H(+) = UDP-alpha-D-glucose + diphosphate</text>
        <dbReference type="Rhea" id="RHEA:19889"/>
        <dbReference type="ChEBI" id="CHEBI:15378"/>
        <dbReference type="ChEBI" id="CHEBI:33019"/>
        <dbReference type="ChEBI" id="CHEBI:46398"/>
        <dbReference type="ChEBI" id="CHEBI:58601"/>
        <dbReference type="ChEBI" id="CHEBI:58885"/>
        <dbReference type="EC" id="2.7.7.9"/>
    </reaction>
</comment>
<evidence type="ECO:0000259" key="8">
    <source>
        <dbReference type="Pfam" id="PF00483"/>
    </source>
</evidence>
<dbReference type="EC" id="2.7.7.9" evidence="2 7"/>
<proteinExistence type="inferred from homology"/>
<evidence type="ECO:0000256" key="1">
    <source>
        <dbReference type="ARBA" id="ARBA00006890"/>
    </source>
</evidence>
<protein>
    <recommendedName>
        <fullName evidence="3 7">UTP--glucose-1-phosphate uridylyltransferase</fullName>
        <ecNumber evidence="2 7">2.7.7.9</ecNumber>
    </recommendedName>
    <alternativeName>
        <fullName evidence="7">UDP-glucose pyrophosphorylase</fullName>
    </alternativeName>
</protein>
<accession>A0A8J7PMU7</accession>